<dbReference type="Proteomes" id="UP000005239">
    <property type="component" value="Unassembled WGS sequence"/>
</dbReference>
<reference evidence="2" key="2">
    <citation type="submission" date="2022-06" db="UniProtKB">
        <authorList>
            <consortium name="EnsemblMetazoa"/>
        </authorList>
    </citation>
    <scope>IDENTIFICATION</scope>
    <source>
        <strain evidence="2">PS312</strain>
    </source>
</reference>
<accession>A0A8R1YMV6</accession>
<proteinExistence type="predicted"/>
<feature type="region of interest" description="Disordered" evidence="1">
    <location>
        <begin position="19"/>
        <end position="71"/>
    </location>
</feature>
<dbReference type="AlphaFoldDB" id="A0A2A6CMP3"/>
<name>A0A2A6CMP3_PRIPA</name>
<evidence type="ECO:0000256" key="1">
    <source>
        <dbReference type="SAM" id="MobiDB-lite"/>
    </source>
</evidence>
<sequence>MEMNAKAYARSVCREMTSGWKKKREKDFLSGEEGEKWAETWGREKEEKKEGEIIPKPKNPGKTATRKMPNAGVAINVKGTAI</sequence>
<keyword evidence="3" id="KW-1185">Reference proteome</keyword>
<evidence type="ECO:0000313" key="3">
    <source>
        <dbReference type="Proteomes" id="UP000005239"/>
    </source>
</evidence>
<dbReference type="EnsemblMetazoa" id="PPA31072.1">
    <property type="protein sequence ID" value="PPA31072.1"/>
    <property type="gene ID" value="WBGene00203937"/>
</dbReference>
<gene>
    <name evidence="2" type="primary">WBGene00203937</name>
</gene>
<feature type="compositionally biased region" description="Basic and acidic residues" evidence="1">
    <location>
        <begin position="25"/>
        <end position="55"/>
    </location>
</feature>
<organism evidence="2 3">
    <name type="scientific">Pristionchus pacificus</name>
    <name type="common">Parasitic nematode worm</name>
    <dbReference type="NCBI Taxonomy" id="54126"/>
    <lineage>
        <taxon>Eukaryota</taxon>
        <taxon>Metazoa</taxon>
        <taxon>Ecdysozoa</taxon>
        <taxon>Nematoda</taxon>
        <taxon>Chromadorea</taxon>
        <taxon>Rhabditida</taxon>
        <taxon>Rhabditina</taxon>
        <taxon>Diplogasteromorpha</taxon>
        <taxon>Diplogasteroidea</taxon>
        <taxon>Neodiplogasteridae</taxon>
        <taxon>Pristionchus</taxon>
    </lineage>
</organism>
<evidence type="ECO:0000313" key="2">
    <source>
        <dbReference type="EnsemblMetazoa" id="PPA31072.1"/>
    </source>
</evidence>
<reference evidence="3" key="1">
    <citation type="journal article" date="2008" name="Nat. Genet.">
        <title>The Pristionchus pacificus genome provides a unique perspective on nematode lifestyle and parasitism.</title>
        <authorList>
            <person name="Dieterich C."/>
            <person name="Clifton S.W."/>
            <person name="Schuster L.N."/>
            <person name="Chinwalla A."/>
            <person name="Delehaunty K."/>
            <person name="Dinkelacker I."/>
            <person name="Fulton L."/>
            <person name="Fulton R."/>
            <person name="Godfrey J."/>
            <person name="Minx P."/>
            <person name="Mitreva M."/>
            <person name="Roeseler W."/>
            <person name="Tian H."/>
            <person name="Witte H."/>
            <person name="Yang S.P."/>
            <person name="Wilson R.K."/>
            <person name="Sommer R.J."/>
        </authorList>
    </citation>
    <scope>NUCLEOTIDE SEQUENCE [LARGE SCALE GENOMIC DNA]</scope>
    <source>
        <strain evidence="3">PS312</strain>
    </source>
</reference>
<protein>
    <submittedName>
        <fullName evidence="2">Uncharacterized protein</fullName>
    </submittedName>
</protein>
<accession>A0A2A6CMP3</accession>